<name>A0A2U9BC04_SCOMX</name>
<dbReference type="EMBL" id="CP026247">
    <property type="protein sequence ID" value="AWP01262.1"/>
    <property type="molecule type" value="Genomic_DNA"/>
</dbReference>
<evidence type="ECO:0000313" key="1">
    <source>
        <dbReference type="EMBL" id="AWP01262.1"/>
    </source>
</evidence>
<organism evidence="1 2">
    <name type="scientific">Scophthalmus maximus</name>
    <name type="common">Turbot</name>
    <name type="synonym">Psetta maxima</name>
    <dbReference type="NCBI Taxonomy" id="52904"/>
    <lineage>
        <taxon>Eukaryota</taxon>
        <taxon>Metazoa</taxon>
        <taxon>Chordata</taxon>
        <taxon>Craniata</taxon>
        <taxon>Vertebrata</taxon>
        <taxon>Euteleostomi</taxon>
        <taxon>Actinopterygii</taxon>
        <taxon>Neopterygii</taxon>
        <taxon>Teleostei</taxon>
        <taxon>Neoteleostei</taxon>
        <taxon>Acanthomorphata</taxon>
        <taxon>Carangaria</taxon>
        <taxon>Pleuronectiformes</taxon>
        <taxon>Pleuronectoidei</taxon>
        <taxon>Scophthalmidae</taxon>
        <taxon>Scophthalmus</taxon>
    </lineage>
</organism>
<protein>
    <submittedName>
        <fullName evidence="1">Uncharacterized protein</fullName>
    </submittedName>
</protein>
<sequence>MRGGSVRPFAALDTLLQTQSAASRHILSKMADCVFAPAACKCYRPVSVIQAHPRSGGVPSLSGFVFFGENGGRAAQGDTDPRGGGPA</sequence>
<proteinExistence type="predicted"/>
<gene>
    <name evidence="1" type="ORF">SMAX5B_005609</name>
</gene>
<dbReference type="Proteomes" id="UP000246464">
    <property type="component" value="Chromosome 5"/>
</dbReference>
<accession>A0A2U9BC04</accession>
<reference evidence="1 2" key="1">
    <citation type="submission" date="2017-12" db="EMBL/GenBank/DDBJ databases">
        <title>Integrating genomic resources of turbot (Scophthalmus maximus) in depth evaluation of genetic and physical mapping variation across individuals.</title>
        <authorList>
            <person name="Martinez P."/>
        </authorList>
    </citation>
    <scope>NUCLEOTIDE SEQUENCE [LARGE SCALE GENOMIC DNA]</scope>
</reference>
<dbReference type="AlphaFoldDB" id="A0A2U9BC04"/>
<keyword evidence="2" id="KW-1185">Reference proteome</keyword>
<evidence type="ECO:0000313" key="2">
    <source>
        <dbReference type="Proteomes" id="UP000246464"/>
    </source>
</evidence>